<sequence length="107" mass="11283">MRPVADRPSEPTSAPAHHLPAPVRPAAAVAVVPQAAPRPRTVPEPGFDYFGLGRPLAARAASPQGPAGSEDLADVIGDELTHEDPAVIDLTEHDETETIDVRELRAL</sequence>
<dbReference type="RefSeq" id="WP_058032832.1">
    <property type="nucleotide sequence ID" value="NZ_LLZU01000017.1"/>
</dbReference>
<dbReference type="eggNOG" id="ENOG5033SWW">
    <property type="taxonomic scope" value="Bacteria"/>
</dbReference>
<proteinExistence type="predicted"/>
<comment type="caution">
    <text evidence="2">The sequence shown here is derived from an EMBL/GenBank/DDBJ whole genome shotgun (WGS) entry which is preliminary data.</text>
</comment>
<dbReference type="AlphaFoldDB" id="A0A0T6LS36"/>
<dbReference type="EMBL" id="LLZU01000017">
    <property type="protein sequence ID" value="KRV48931.1"/>
    <property type="molecule type" value="Genomic_DNA"/>
</dbReference>
<evidence type="ECO:0000313" key="3">
    <source>
        <dbReference type="Proteomes" id="UP000050867"/>
    </source>
</evidence>
<dbReference type="STRING" id="76728.AQ490_22645"/>
<name>A0A0T6LS36_WENVI</name>
<dbReference type="OrthoDB" id="4337345at2"/>
<accession>A0A0T6LS36</accession>
<reference evidence="2 3" key="1">
    <citation type="submission" date="2015-10" db="EMBL/GenBank/DDBJ databases">
        <title>Draft genome sequence of pyrrolomycin-producing Streptomyces vitaminophilus.</title>
        <authorList>
            <person name="Graham D.E."/>
            <person name="Mahan K.M."/>
            <person name="Klingeman D.M."/>
            <person name="Hettich R.L."/>
            <person name="Parry R.J."/>
        </authorList>
    </citation>
    <scope>NUCLEOTIDE SEQUENCE [LARGE SCALE GENOMIC DNA]</scope>
    <source>
        <strain evidence="2 3">ATCC 31673</strain>
    </source>
</reference>
<dbReference type="Proteomes" id="UP000050867">
    <property type="component" value="Unassembled WGS sequence"/>
</dbReference>
<gene>
    <name evidence="2" type="ORF">AQ490_22645</name>
</gene>
<feature type="region of interest" description="Disordered" evidence="1">
    <location>
        <begin position="1"/>
        <end position="21"/>
    </location>
</feature>
<evidence type="ECO:0000313" key="2">
    <source>
        <dbReference type="EMBL" id="KRV48931.1"/>
    </source>
</evidence>
<evidence type="ECO:0000256" key="1">
    <source>
        <dbReference type="SAM" id="MobiDB-lite"/>
    </source>
</evidence>
<organism evidence="2 3">
    <name type="scientific">Wenjunlia vitaminophila</name>
    <name type="common">Streptomyces vitaminophilus</name>
    <dbReference type="NCBI Taxonomy" id="76728"/>
    <lineage>
        <taxon>Bacteria</taxon>
        <taxon>Bacillati</taxon>
        <taxon>Actinomycetota</taxon>
        <taxon>Actinomycetes</taxon>
        <taxon>Kitasatosporales</taxon>
        <taxon>Streptomycetaceae</taxon>
        <taxon>Wenjunlia</taxon>
    </lineage>
</organism>
<protein>
    <submittedName>
        <fullName evidence="2">Uncharacterized protein</fullName>
    </submittedName>
</protein>
<keyword evidence="3" id="KW-1185">Reference proteome</keyword>